<evidence type="ECO:0000259" key="2">
    <source>
        <dbReference type="Pfam" id="PF00149"/>
    </source>
</evidence>
<dbReference type="PANTHER" id="PTHR31302:SF20">
    <property type="entry name" value="CONSERVED PROTEIN"/>
    <property type="match status" value="1"/>
</dbReference>
<evidence type="ECO:0000313" key="4">
    <source>
        <dbReference type="Proteomes" id="UP000585905"/>
    </source>
</evidence>
<dbReference type="SUPFAM" id="SSF56300">
    <property type="entry name" value="Metallo-dependent phosphatases"/>
    <property type="match status" value="1"/>
</dbReference>
<evidence type="ECO:0000256" key="1">
    <source>
        <dbReference type="SAM" id="SignalP"/>
    </source>
</evidence>
<dbReference type="GO" id="GO:0016020">
    <property type="term" value="C:membrane"/>
    <property type="evidence" value="ECO:0007669"/>
    <property type="project" value="GOC"/>
</dbReference>
<dbReference type="Proteomes" id="UP000585905">
    <property type="component" value="Unassembled WGS sequence"/>
</dbReference>
<accession>A0A839E8G7</accession>
<dbReference type="GO" id="GO:0009245">
    <property type="term" value="P:lipid A biosynthetic process"/>
    <property type="evidence" value="ECO:0007669"/>
    <property type="project" value="TreeGrafter"/>
</dbReference>
<dbReference type="Pfam" id="PF00149">
    <property type="entry name" value="Metallophos"/>
    <property type="match status" value="1"/>
</dbReference>
<proteinExistence type="predicted"/>
<dbReference type="Gene3D" id="3.60.21.10">
    <property type="match status" value="1"/>
</dbReference>
<dbReference type="RefSeq" id="WP_182490870.1">
    <property type="nucleotide sequence ID" value="NZ_BAAAOV010000001.1"/>
</dbReference>
<dbReference type="InterPro" id="IPR051158">
    <property type="entry name" value="Metallophosphoesterase_sf"/>
</dbReference>
<keyword evidence="1" id="KW-0732">Signal</keyword>
<feature type="chain" id="PRO_5039523820" evidence="1">
    <location>
        <begin position="25"/>
        <end position="318"/>
    </location>
</feature>
<dbReference type="EMBL" id="JACGWX010000003">
    <property type="protein sequence ID" value="MBA8848070.1"/>
    <property type="molecule type" value="Genomic_DNA"/>
</dbReference>
<keyword evidence="3" id="KW-0378">Hydrolase</keyword>
<feature type="signal peptide" evidence="1">
    <location>
        <begin position="1"/>
        <end position="24"/>
    </location>
</feature>
<dbReference type="PANTHER" id="PTHR31302">
    <property type="entry name" value="TRANSMEMBRANE PROTEIN WITH METALLOPHOSPHOESTERASE DOMAIN-RELATED"/>
    <property type="match status" value="1"/>
</dbReference>
<sequence length="318" mass="34232">MTAVSARLAAVAAIAAATAAAVYATTVERRAYGLRREVVPVLSPGADPIRILHLSDLHLAPWQLDRIDFVRSLTDLRPDLIVNTGDSMGHPDALPALDEALSVFDGVPGVFVHGSNDYFAPIFKNPLRYFVGPSGSGATAEPELLDIDALERLYTGRFGWHSLNNDVAQIAVNGSILEFMGTNDAHRGWDRLDVLPGLVDALRELDEDDSDDPAIMIGVTHAPYQRVLNAFTTQAADVIFAGHTHGGQVALPGYGAIITNCDIPRERARGLSMWHHAHRAAFLNVSAGLGHSIYAPFRFACPPEAVLVTLVPDDIGYS</sequence>
<dbReference type="InterPro" id="IPR029052">
    <property type="entry name" value="Metallo-depent_PP-like"/>
</dbReference>
<keyword evidence="4" id="KW-1185">Reference proteome</keyword>
<reference evidence="3 4" key="1">
    <citation type="submission" date="2020-07" db="EMBL/GenBank/DDBJ databases">
        <title>Sequencing the genomes of 1000 actinobacteria strains.</title>
        <authorList>
            <person name="Klenk H.-P."/>
        </authorList>
    </citation>
    <scope>NUCLEOTIDE SEQUENCE [LARGE SCALE GENOMIC DNA]</scope>
    <source>
        <strain evidence="3 4">DSM 19663</strain>
    </source>
</reference>
<protein>
    <submittedName>
        <fullName evidence="3">Putative MPP superfamily phosphohydrolase</fullName>
    </submittedName>
</protein>
<evidence type="ECO:0000313" key="3">
    <source>
        <dbReference type="EMBL" id="MBA8848070.1"/>
    </source>
</evidence>
<dbReference type="GO" id="GO:0008758">
    <property type="term" value="F:UDP-2,3-diacylglucosamine hydrolase activity"/>
    <property type="evidence" value="ECO:0007669"/>
    <property type="project" value="TreeGrafter"/>
</dbReference>
<name>A0A839E8G7_9MICO</name>
<organism evidence="3 4">
    <name type="scientific">Microcella alkalica</name>
    <dbReference type="NCBI Taxonomy" id="355930"/>
    <lineage>
        <taxon>Bacteria</taxon>
        <taxon>Bacillati</taxon>
        <taxon>Actinomycetota</taxon>
        <taxon>Actinomycetes</taxon>
        <taxon>Micrococcales</taxon>
        <taxon>Microbacteriaceae</taxon>
        <taxon>Microcella</taxon>
    </lineage>
</organism>
<dbReference type="InterPro" id="IPR004843">
    <property type="entry name" value="Calcineurin-like_PHP"/>
</dbReference>
<dbReference type="AlphaFoldDB" id="A0A839E8G7"/>
<gene>
    <name evidence="3" type="ORF">FHX53_001662</name>
</gene>
<feature type="domain" description="Calcineurin-like phosphoesterase" evidence="2">
    <location>
        <begin position="49"/>
        <end position="246"/>
    </location>
</feature>
<comment type="caution">
    <text evidence="3">The sequence shown here is derived from an EMBL/GenBank/DDBJ whole genome shotgun (WGS) entry which is preliminary data.</text>
</comment>